<protein>
    <submittedName>
        <fullName evidence="2">Uncharacterized protein</fullName>
    </submittedName>
</protein>
<sequence length="209" mass="24093">MSDPEVKVPQKIYRFLLKGLHYFSSQRTNCTFDDLVSYVYLKNNRQLRIDLVEKLVREASGRFVTQGLLKRTAGDSFRFHEQYLVEAERPTAVVGFDDPDRDERLTVDPSRRKPVPVSGSESELPPAKRFRDRQGNSTTLPKYRKHSGKNRDDGLDFELVPVLEPLEFSEELEDEPGPSEIRVVEVPDLKQEDSAVIQELFRFSDSDSD</sequence>
<evidence type="ECO:0000313" key="3">
    <source>
        <dbReference type="Proteomes" id="UP001562425"/>
    </source>
</evidence>
<name>A0ABD1DQG8_CULPP</name>
<proteinExistence type="predicted"/>
<dbReference type="EMBL" id="JBEHCU010004199">
    <property type="protein sequence ID" value="KAL1401743.1"/>
    <property type="molecule type" value="Genomic_DNA"/>
</dbReference>
<gene>
    <name evidence="2" type="ORF">pipiens_006393</name>
</gene>
<organism evidence="2 3">
    <name type="scientific">Culex pipiens pipiens</name>
    <name type="common">Northern house mosquito</name>
    <dbReference type="NCBI Taxonomy" id="38569"/>
    <lineage>
        <taxon>Eukaryota</taxon>
        <taxon>Metazoa</taxon>
        <taxon>Ecdysozoa</taxon>
        <taxon>Arthropoda</taxon>
        <taxon>Hexapoda</taxon>
        <taxon>Insecta</taxon>
        <taxon>Pterygota</taxon>
        <taxon>Neoptera</taxon>
        <taxon>Endopterygota</taxon>
        <taxon>Diptera</taxon>
        <taxon>Nematocera</taxon>
        <taxon>Culicoidea</taxon>
        <taxon>Culicidae</taxon>
        <taxon>Culicinae</taxon>
        <taxon>Culicini</taxon>
        <taxon>Culex</taxon>
        <taxon>Culex</taxon>
    </lineage>
</organism>
<dbReference type="AlphaFoldDB" id="A0ABD1DQG8"/>
<keyword evidence="3" id="KW-1185">Reference proteome</keyword>
<feature type="region of interest" description="Disordered" evidence="1">
    <location>
        <begin position="95"/>
        <end position="156"/>
    </location>
</feature>
<feature type="compositionally biased region" description="Basic and acidic residues" evidence="1">
    <location>
        <begin position="101"/>
        <end position="111"/>
    </location>
</feature>
<reference evidence="2 3" key="1">
    <citation type="submission" date="2024-05" db="EMBL/GenBank/DDBJ databases">
        <title>Culex pipiens pipiens assembly and annotation.</title>
        <authorList>
            <person name="Alout H."/>
            <person name="Durand T."/>
        </authorList>
    </citation>
    <scope>NUCLEOTIDE SEQUENCE [LARGE SCALE GENOMIC DNA]</scope>
    <source>
        <strain evidence="2">HA-2024</strain>
        <tissue evidence="2">Whole body</tissue>
    </source>
</reference>
<evidence type="ECO:0000313" key="2">
    <source>
        <dbReference type="EMBL" id="KAL1401743.1"/>
    </source>
</evidence>
<accession>A0ABD1DQG8</accession>
<comment type="caution">
    <text evidence="2">The sequence shown here is derived from an EMBL/GenBank/DDBJ whole genome shotgun (WGS) entry which is preliminary data.</text>
</comment>
<dbReference type="Proteomes" id="UP001562425">
    <property type="component" value="Unassembled WGS sequence"/>
</dbReference>
<evidence type="ECO:0000256" key="1">
    <source>
        <dbReference type="SAM" id="MobiDB-lite"/>
    </source>
</evidence>